<keyword evidence="5" id="KW-1185">Reference proteome</keyword>
<proteinExistence type="predicted"/>
<reference evidence="3" key="3">
    <citation type="submission" date="2018-10" db="EMBL/GenBank/DDBJ databases">
        <authorList>
            <person name="Whitman W."/>
            <person name="Huntemann M."/>
            <person name="Clum A."/>
            <person name="Pillay M."/>
            <person name="Palaniappan K."/>
            <person name="Varghese N."/>
            <person name="Mikhailova N."/>
            <person name="Stamatis D."/>
            <person name="Reddy T."/>
            <person name="Daum C."/>
            <person name="Shapiro N."/>
            <person name="Ivanova N."/>
            <person name="Kyrpides N."/>
            <person name="Woyke T."/>
        </authorList>
    </citation>
    <scope>NUCLEOTIDE SEQUENCE</scope>
    <source>
        <strain evidence="3">CGMCC 1.10124</strain>
    </source>
</reference>
<evidence type="ECO:0000313" key="3">
    <source>
        <dbReference type="EMBL" id="RMB13840.1"/>
    </source>
</evidence>
<feature type="region of interest" description="Disordered" evidence="1">
    <location>
        <begin position="38"/>
        <end position="57"/>
    </location>
</feature>
<dbReference type="GeneID" id="38470818"/>
<evidence type="ECO:0000313" key="5">
    <source>
        <dbReference type="Proteomes" id="UP000282007"/>
    </source>
</evidence>
<protein>
    <submittedName>
        <fullName evidence="3">Uncharacterized protein</fullName>
    </submittedName>
</protein>
<accession>A0A3M0D052</accession>
<evidence type="ECO:0000313" key="2">
    <source>
        <dbReference type="EMBL" id="AZH24945.1"/>
    </source>
</evidence>
<dbReference type="PROSITE" id="PS51257">
    <property type="entry name" value="PROKAR_LIPOPROTEIN"/>
    <property type="match status" value="1"/>
</dbReference>
<dbReference type="Proteomes" id="UP000277326">
    <property type="component" value="Unassembled WGS sequence"/>
</dbReference>
<dbReference type="AlphaFoldDB" id="A0A3M0D052"/>
<gene>
    <name evidence="3" type="ORF">ATH50_2282</name>
    <name evidence="2" type="ORF">DU502_05990</name>
</gene>
<dbReference type="KEGG" id="haer:DU502_05990"/>
<sequence>MRRRALLSLGLTAATAGCLGPAFGFGSDCPRGASLRLRPTTDADTAEGASDRIDTLSPPEREAIAAALDGDEPTMWLPESASEPFTSSTYFASDGTYYAVETPLVTTVDRIGYGVKLDAGPDVDTSGRAVAFDDLREIDRLALFALLGYPNSREMEKFERARAISIGGTLVFPDDETQARSELAPDPAYDVIRIGAHDFRFQLVETRDAVVETRRVDVESVATSASELAAIVYDRYGIDLDERVLSAEQREIIETAIDEGYDECAPYTDAYADLQSMLGGTDFDDDGERVDYANYRDRWYFVQLSEYVA</sequence>
<dbReference type="RefSeq" id="WP_121920895.1">
    <property type="nucleotide sequence ID" value="NZ_CP034145.1"/>
</dbReference>
<reference evidence="2 5" key="2">
    <citation type="submission" date="2018-07" db="EMBL/GenBank/DDBJ databases">
        <title>Genome sequences of Haloplanus aerogenes JCM 16430T.</title>
        <authorList>
            <person name="Kim Y.B."/>
            <person name="Roh S.W."/>
        </authorList>
    </citation>
    <scope>NUCLEOTIDE SEQUENCE [LARGE SCALE GENOMIC DNA]</scope>
    <source>
        <strain evidence="2 5">JCM 16430</strain>
    </source>
</reference>
<dbReference type="EMBL" id="CP034145">
    <property type="protein sequence ID" value="AZH24945.1"/>
    <property type="molecule type" value="Genomic_DNA"/>
</dbReference>
<dbReference type="OrthoDB" id="321881at2157"/>
<evidence type="ECO:0000256" key="1">
    <source>
        <dbReference type="SAM" id="MobiDB-lite"/>
    </source>
</evidence>
<name>A0A3M0D052_9EURY</name>
<dbReference type="Proteomes" id="UP000282007">
    <property type="component" value="Chromosome"/>
</dbReference>
<evidence type="ECO:0000313" key="4">
    <source>
        <dbReference type="Proteomes" id="UP000277326"/>
    </source>
</evidence>
<dbReference type="EMBL" id="REFS01000004">
    <property type="protein sequence ID" value="RMB13840.1"/>
    <property type="molecule type" value="Genomic_DNA"/>
</dbReference>
<organism evidence="3 4">
    <name type="scientific">Haloplanus aerogenes</name>
    <dbReference type="NCBI Taxonomy" id="660522"/>
    <lineage>
        <taxon>Archaea</taxon>
        <taxon>Methanobacteriati</taxon>
        <taxon>Methanobacteriota</taxon>
        <taxon>Stenosarchaea group</taxon>
        <taxon>Halobacteria</taxon>
        <taxon>Halobacteriales</taxon>
        <taxon>Haloferacaceae</taxon>
        <taxon>Haloplanus</taxon>
    </lineage>
</organism>
<reference evidence="3 4" key="1">
    <citation type="journal article" date="2015" name="Stand. Genomic Sci.">
        <title>Genomic Encyclopedia of Bacterial and Archaeal Type Strains, Phase III: the genomes of soil and plant-associated and newly described type strains.</title>
        <authorList>
            <person name="Whitman W.B."/>
            <person name="Woyke T."/>
            <person name="Klenk H.P."/>
            <person name="Zhou Y."/>
            <person name="Lilburn T.G."/>
            <person name="Beck B.J."/>
            <person name="De Vos P."/>
            <person name="Vandamme P."/>
            <person name="Eisen J.A."/>
            <person name="Garrity G."/>
            <person name="Hugenholtz P."/>
            <person name="Kyrpides N.C."/>
        </authorList>
    </citation>
    <scope>NUCLEOTIDE SEQUENCE [LARGE SCALE GENOMIC DNA]</scope>
    <source>
        <strain evidence="3 4">CGMCC 1.10124</strain>
    </source>
</reference>